<gene>
    <name evidence="1" type="ORF">E2C01_097599</name>
</gene>
<dbReference type="EMBL" id="VSRR010129686">
    <property type="protein sequence ID" value="MPD02044.1"/>
    <property type="molecule type" value="Genomic_DNA"/>
</dbReference>
<protein>
    <submittedName>
        <fullName evidence="1">Uncharacterized protein</fullName>
    </submittedName>
</protein>
<comment type="caution">
    <text evidence="1">The sequence shown here is derived from an EMBL/GenBank/DDBJ whole genome shotgun (WGS) entry which is preliminary data.</text>
</comment>
<proteinExistence type="predicted"/>
<sequence>MRKSHNEPPTPFTFTGAASSFRAYLTGASSPPPCFPPYWYYSLASRIPSYCRPSSTTLLPSDPPPSHCTPPPIPCHSAPVRSCLPASHLALYRLIGRCRPRVQKEARKKIGSACIAYTVMLQEYFSIQWSLLSMRLVSPLTPARTTHRNIRVAKLYLAQDSSRTHSAT</sequence>
<reference evidence="1 2" key="1">
    <citation type="submission" date="2019-05" db="EMBL/GenBank/DDBJ databases">
        <title>Another draft genome of Portunus trituberculatus and its Hox gene families provides insights of decapod evolution.</title>
        <authorList>
            <person name="Jeong J.-H."/>
            <person name="Song I."/>
            <person name="Kim S."/>
            <person name="Choi T."/>
            <person name="Kim D."/>
            <person name="Ryu S."/>
            <person name="Kim W."/>
        </authorList>
    </citation>
    <scope>NUCLEOTIDE SEQUENCE [LARGE SCALE GENOMIC DNA]</scope>
    <source>
        <tissue evidence="1">Muscle</tissue>
    </source>
</reference>
<evidence type="ECO:0000313" key="2">
    <source>
        <dbReference type="Proteomes" id="UP000324222"/>
    </source>
</evidence>
<dbReference type="Proteomes" id="UP000324222">
    <property type="component" value="Unassembled WGS sequence"/>
</dbReference>
<evidence type="ECO:0000313" key="1">
    <source>
        <dbReference type="EMBL" id="MPD02044.1"/>
    </source>
</evidence>
<name>A0A5B7K653_PORTR</name>
<dbReference type="AlphaFoldDB" id="A0A5B7K653"/>
<organism evidence="1 2">
    <name type="scientific">Portunus trituberculatus</name>
    <name type="common">Swimming crab</name>
    <name type="synonym">Neptunus trituberculatus</name>
    <dbReference type="NCBI Taxonomy" id="210409"/>
    <lineage>
        <taxon>Eukaryota</taxon>
        <taxon>Metazoa</taxon>
        <taxon>Ecdysozoa</taxon>
        <taxon>Arthropoda</taxon>
        <taxon>Crustacea</taxon>
        <taxon>Multicrustacea</taxon>
        <taxon>Malacostraca</taxon>
        <taxon>Eumalacostraca</taxon>
        <taxon>Eucarida</taxon>
        <taxon>Decapoda</taxon>
        <taxon>Pleocyemata</taxon>
        <taxon>Brachyura</taxon>
        <taxon>Eubrachyura</taxon>
        <taxon>Portunoidea</taxon>
        <taxon>Portunidae</taxon>
        <taxon>Portuninae</taxon>
        <taxon>Portunus</taxon>
    </lineage>
</organism>
<keyword evidence="2" id="KW-1185">Reference proteome</keyword>
<accession>A0A5B7K653</accession>